<comment type="caution">
    <text evidence="2">The sequence shown here is derived from an EMBL/GenBank/DDBJ whole genome shotgun (WGS) entry which is preliminary data.</text>
</comment>
<evidence type="ECO:0000313" key="3">
    <source>
        <dbReference type="Proteomes" id="UP000237344"/>
    </source>
</evidence>
<dbReference type="AlphaFoldDB" id="A0A2S3VYJ6"/>
<proteinExistence type="predicted"/>
<name>A0A2S3VYJ6_9PROT</name>
<dbReference type="EMBL" id="POTC01000051">
    <property type="protein sequence ID" value="POF61677.1"/>
    <property type="molecule type" value="Genomic_DNA"/>
</dbReference>
<gene>
    <name evidence="2" type="ORF">KMAL_26870</name>
</gene>
<reference evidence="2 3" key="1">
    <citation type="submission" date="2018-01" db="EMBL/GenBank/DDBJ databases">
        <title>Draft Genome Sequence of Komagataeibacter maltaceti LMG 1529, a Vinegar Producing Acetic Acid Bacterium Isolated from Malt Vinegar Brewery Acetifiers.</title>
        <authorList>
            <person name="Zhang Q."/>
            <person name="Hollensteiner J."/>
            <person name="Poehlein A."/>
            <person name="Daniel R."/>
        </authorList>
    </citation>
    <scope>NUCLEOTIDE SEQUENCE [LARGE SCALE GENOMIC DNA]</scope>
    <source>
        <strain evidence="2 3">LMG 1529</strain>
    </source>
</reference>
<evidence type="ECO:0000256" key="1">
    <source>
        <dbReference type="SAM" id="MobiDB-lite"/>
    </source>
</evidence>
<keyword evidence="3" id="KW-1185">Reference proteome</keyword>
<feature type="region of interest" description="Disordered" evidence="1">
    <location>
        <begin position="1"/>
        <end position="21"/>
    </location>
</feature>
<feature type="region of interest" description="Disordered" evidence="1">
    <location>
        <begin position="145"/>
        <end position="232"/>
    </location>
</feature>
<feature type="compositionally biased region" description="Basic and acidic residues" evidence="1">
    <location>
        <begin position="217"/>
        <end position="227"/>
    </location>
</feature>
<feature type="region of interest" description="Disordered" evidence="1">
    <location>
        <begin position="88"/>
        <end position="119"/>
    </location>
</feature>
<sequence>MPQGGLRAETPRETPGPLRGQRDFRQQHQHLPSFFKARGNGLHIDFGLSRSCHPFKQRDRKPVLRHRVAQGMGHVGLLALQHGRGVGRVGEAERRRRRQHDLTQAARLRQSAHDAGADPRLLRQFGGRKRRARARDLKDLLPRGRQAQVRGHVARHLPPGGGAGGRGHGVGPQRHGQHHARWRQGVGRDPVDEAAQGGGDGRQVQPGADRAQPARCDSGHGGRHEFGRQPQLRVPYHAGFGAPAQRYGDDIARLQVACGRHAVIQRAGKWQGQHDPDALRSAGWGVRGRARLRLQQVWRVVAARHGGFLASWRADVLPAVAWGGTWDHERGIMNGCRNTRQARDDTP</sequence>
<evidence type="ECO:0000313" key="2">
    <source>
        <dbReference type="EMBL" id="POF61677.1"/>
    </source>
</evidence>
<accession>A0A2S3VYJ6</accession>
<organism evidence="2 3">
    <name type="scientific">Novacetimonas maltaceti</name>
    <dbReference type="NCBI Taxonomy" id="1203393"/>
    <lineage>
        <taxon>Bacteria</taxon>
        <taxon>Pseudomonadati</taxon>
        <taxon>Pseudomonadota</taxon>
        <taxon>Alphaproteobacteria</taxon>
        <taxon>Acetobacterales</taxon>
        <taxon>Acetobacteraceae</taxon>
        <taxon>Novacetimonas</taxon>
    </lineage>
</organism>
<protein>
    <submittedName>
        <fullName evidence="2">Uncharacterized protein</fullName>
    </submittedName>
</protein>
<feature type="compositionally biased region" description="Gly residues" evidence="1">
    <location>
        <begin position="159"/>
        <end position="170"/>
    </location>
</feature>
<dbReference type="Proteomes" id="UP000237344">
    <property type="component" value="Unassembled WGS sequence"/>
</dbReference>